<dbReference type="GO" id="GO:0005737">
    <property type="term" value="C:cytoplasm"/>
    <property type="evidence" value="ECO:0007669"/>
    <property type="project" value="UniProtKB-SubCell"/>
</dbReference>
<dbReference type="Proteomes" id="UP000243900">
    <property type="component" value="Unassembled WGS sequence"/>
</dbReference>
<comment type="similarity">
    <text evidence="1">Belongs to the UbiJ family.</text>
</comment>
<sequence length="220" mass="24972">MPSLPYVLALRATEALINQALRYDPATQQRLRALAGKSIYLETEAPRLSVMVQIREDRVRLLAESDQRPHATIEAHSTALLKLALAQQPQLIGGPLRVHGQVQLIEQLHGIAKQLDIDWEEPLAMLFGDGPSHQLGQQVRGLFGFARKAARTFLQNSTEYLQEERELLPVKWEVEEFIEDSRDLRADVERVEARLQRLQQRIDRLAPATAGNPHSRKETP</sequence>
<protein>
    <recommendedName>
        <fullName evidence="1">Ubiquinone biosynthesis accessory factor UbiJ</fullName>
    </recommendedName>
</protein>
<dbReference type="InterPro" id="IPR038989">
    <property type="entry name" value="UbiJ"/>
</dbReference>
<accession>A0A2P6ATQ7</accession>
<dbReference type="EMBL" id="PTQZ01000047">
    <property type="protein sequence ID" value="PQA48271.1"/>
    <property type="molecule type" value="Genomic_DNA"/>
</dbReference>
<comment type="caution">
    <text evidence="4">The sequence shown here is derived from an EMBL/GenBank/DDBJ whole genome shotgun (WGS) entry which is preliminary data.</text>
</comment>
<keyword evidence="2" id="KW-0175">Coiled coil</keyword>
<evidence type="ECO:0000313" key="5">
    <source>
        <dbReference type="Proteomes" id="UP000243900"/>
    </source>
</evidence>
<organism evidence="4 5">
    <name type="scientific">Amnimonas aquatica</name>
    <dbReference type="NCBI Taxonomy" id="2094561"/>
    <lineage>
        <taxon>Bacteria</taxon>
        <taxon>Pseudomonadati</taxon>
        <taxon>Pseudomonadota</taxon>
        <taxon>Gammaproteobacteria</taxon>
        <taxon>Moraxellales</taxon>
        <taxon>Moraxellaceae</taxon>
        <taxon>Amnimonas</taxon>
    </lineage>
</organism>
<comment type="pathway">
    <text evidence="1">Cofactor biosynthesis; ubiquinone biosynthesis.</text>
</comment>
<dbReference type="UniPathway" id="UPA00232"/>
<dbReference type="PANTHER" id="PTHR38693:SF1">
    <property type="entry name" value="UBIQUINONE BIOSYNTHESIS ACCESSORY FACTOR UBIJ"/>
    <property type="match status" value="1"/>
</dbReference>
<dbReference type="InterPro" id="IPR003033">
    <property type="entry name" value="SCP2_sterol-bd_dom"/>
</dbReference>
<keyword evidence="1" id="KW-0963">Cytoplasm</keyword>
<gene>
    <name evidence="1" type="primary">ubiJ</name>
    <name evidence="4" type="ORF">C5O18_03385</name>
</gene>
<feature type="coiled-coil region" evidence="2">
    <location>
        <begin position="174"/>
        <end position="201"/>
    </location>
</feature>
<dbReference type="OrthoDB" id="6707853at2"/>
<feature type="domain" description="SCP2" evidence="3">
    <location>
        <begin position="17"/>
        <end position="113"/>
    </location>
</feature>
<evidence type="ECO:0000259" key="3">
    <source>
        <dbReference type="Pfam" id="PF02036"/>
    </source>
</evidence>
<reference evidence="5" key="1">
    <citation type="submission" date="2018-02" db="EMBL/GenBank/DDBJ databases">
        <title>Genome sequencing of Solimonas sp. HR-BB.</title>
        <authorList>
            <person name="Lee Y."/>
            <person name="Jeon C.O."/>
        </authorList>
    </citation>
    <scope>NUCLEOTIDE SEQUENCE [LARGE SCALE GENOMIC DNA]</scope>
    <source>
        <strain evidence="5">HR-E</strain>
    </source>
</reference>
<dbReference type="PANTHER" id="PTHR38693">
    <property type="entry name" value="UBIQUINONE BIOSYNTHESIS PROTEIN UBIJ"/>
    <property type="match status" value="1"/>
</dbReference>
<evidence type="ECO:0000313" key="4">
    <source>
        <dbReference type="EMBL" id="PQA48271.1"/>
    </source>
</evidence>
<keyword evidence="1" id="KW-0831">Ubiquinone biosynthesis</keyword>
<name>A0A2P6ATQ7_9GAMM</name>
<dbReference type="RefSeq" id="WP_105191461.1">
    <property type="nucleotide sequence ID" value="NZ_PTQZ01000047.1"/>
</dbReference>
<dbReference type="AlphaFoldDB" id="A0A2P6ATQ7"/>
<dbReference type="Pfam" id="PF02036">
    <property type="entry name" value="SCP2"/>
    <property type="match status" value="1"/>
</dbReference>
<dbReference type="GO" id="GO:0006744">
    <property type="term" value="P:ubiquinone biosynthetic process"/>
    <property type="evidence" value="ECO:0007669"/>
    <property type="project" value="UniProtKB-UniRule"/>
</dbReference>
<proteinExistence type="inferred from homology"/>
<evidence type="ECO:0000256" key="1">
    <source>
        <dbReference type="HAMAP-Rule" id="MF_02215"/>
    </source>
</evidence>
<comment type="function">
    <text evidence="1">Required for ubiquinone (coenzyme Q) biosynthesis. Binds hydrophobic ubiquinone biosynthetic intermediates via its SCP2 domain and is essential for the stability of the Ubi complex. May constitute a docking platform where Ubi enzymes assemble and access their SCP2-bound polyprenyl substrates.</text>
</comment>
<keyword evidence="5" id="KW-1185">Reference proteome</keyword>
<comment type="subcellular location">
    <subcellularLocation>
        <location evidence="1">Cytoplasm</location>
    </subcellularLocation>
</comment>
<evidence type="ECO:0000256" key="2">
    <source>
        <dbReference type="SAM" id="Coils"/>
    </source>
</evidence>
<dbReference type="HAMAP" id="MF_02215">
    <property type="entry name" value="UbiJ"/>
    <property type="match status" value="1"/>
</dbReference>